<accession>A0A7G7VJC0</accession>
<dbReference type="CDD" id="cd06127">
    <property type="entry name" value="DEDDh"/>
    <property type="match status" value="1"/>
</dbReference>
<keyword evidence="2" id="KW-0269">Exonuclease</keyword>
<protein>
    <submittedName>
        <fullName evidence="2">3'-5' exonuclease</fullName>
    </submittedName>
</protein>
<feature type="domain" description="Exonuclease" evidence="1">
    <location>
        <begin position="4"/>
        <end position="174"/>
    </location>
</feature>
<evidence type="ECO:0000313" key="2">
    <source>
        <dbReference type="EMBL" id="QNH54213.1"/>
    </source>
</evidence>
<dbReference type="AlphaFoldDB" id="A0A7G7VJC0"/>
<keyword evidence="2" id="KW-0540">Nuclease</keyword>
<dbReference type="InterPro" id="IPR012337">
    <property type="entry name" value="RNaseH-like_sf"/>
</dbReference>
<keyword evidence="2" id="KW-0378">Hydrolase</keyword>
<sequence length="179" mass="20457">MLEKILVFDTETTGFRSDDEVLTLAVVNGNGMTVVDGMYAPARKSAWPDAEKINRISPAMVADCPPILSQQAVLEQMFNDPETLLVGYNIEFDIRLLAQSGIRIINPNRHDVMLAFSEFRNVPDARRGGYRWWKLTECADYYRYDWGTTEAHGALADTLATLYCYRKMKEPVYEEQSLF</sequence>
<organism evidence="2 3">
    <name type="scientific">Selenomonas timonae</name>
    <dbReference type="NCBI Taxonomy" id="2754044"/>
    <lineage>
        <taxon>Bacteria</taxon>
        <taxon>Bacillati</taxon>
        <taxon>Bacillota</taxon>
        <taxon>Negativicutes</taxon>
        <taxon>Selenomonadales</taxon>
        <taxon>Selenomonadaceae</taxon>
        <taxon>Selenomonas</taxon>
    </lineage>
</organism>
<dbReference type="EMBL" id="CP060204">
    <property type="protein sequence ID" value="QNH54213.1"/>
    <property type="molecule type" value="Genomic_DNA"/>
</dbReference>
<dbReference type="RefSeq" id="WP_185980244.1">
    <property type="nucleotide sequence ID" value="NZ_CP060204.1"/>
</dbReference>
<dbReference type="GO" id="GO:0003676">
    <property type="term" value="F:nucleic acid binding"/>
    <property type="evidence" value="ECO:0007669"/>
    <property type="project" value="InterPro"/>
</dbReference>
<name>A0A7G7VJC0_9FIRM</name>
<dbReference type="Pfam" id="PF00929">
    <property type="entry name" value="RNase_T"/>
    <property type="match status" value="1"/>
</dbReference>
<dbReference type="InterPro" id="IPR013520">
    <property type="entry name" value="Ribonucl_H"/>
</dbReference>
<dbReference type="Gene3D" id="3.30.420.10">
    <property type="entry name" value="Ribonuclease H-like superfamily/Ribonuclease H"/>
    <property type="match status" value="1"/>
</dbReference>
<evidence type="ECO:0000259" key="1">
    <source>
        <dbReference type="SMART" id="SM00479"/>
    </source>
</evidence>
<proteinExistence type="predicted"/>
<gene>
    <name evidence="2" type="ORF">H1B31_10255</name>
</gene>
<dbReference type="InterPro" id="IPR036397">
    <property type="entry name" value="RNaseH_sf"/>
</dbReference>
<dbReference type="Proteomes" id="UP000515480">
    <property type="component" value="Chromosome"/>
</dbReference>
<evidence type="ECO:0000313" key="3">
    <source>
        <dbReference type="Proteomes" id="UP000515480"/>
    </source>
</evidence>
<dbReference type="KEGG" id="stim:H1B31_10255"/>
<dbReference type="SMART" id="SM00479">
    <property type="entry name" value="EXOIII"/>
    <property type="match status" value="1"/>
</dbReference>
<reference evidence="2 3" key="1">
    <citation type="submission" date="2020-07" db="EMBL/GenBank/DDBJ databases">
        <title>Complete genome and description of Selenomonas timonensis sp. nov., a new bacterium isolated from a gingivitis subject.</title>
        <authorList>
            <person name="Antezack A."/>
        </authorList>
    </citation>
    <scope>NUCLEOTIDE SEQUENCE [LARGE SCALE GENOMIC DNA]</scope>
    <source>
        <strain evidence="2 3">Marseille-Q3039</strain>
    </source>
</reference>
<dbReference type="GO" id="GO:0004527">
    <property type="term" value="F:exonuclease activity"/>
    <property type="evidence" value="ECO:0007669"/>
    <property type="project" value="UniProtKB-KW"/>
</dbReference>
<dbReference type="SUPFAM" id="SSF53098">
    <property type="entry name" value="Ribonuclease H-like"/>
    <property type="match status" value="1"/>
</dbReference>
<keyword evidence="3" id="KW-1185">Reference proteome</keyword>